<dbReference type="AlphaFoldDB" id="A0A814ZYS5"/>
<name>A0A814ZYS5_9BILA</name>
<keyword evidence="2 5" id="KW-0812">Transmembrane</keyword>
<organism evidence="6 7">
    <name type="scientific">Rotaria sordida</name>
    <dbReference type="NCBI Taxonomy" id="392033"/>
    <lineage>
        <taxon>Eukaryota</taxon>
        <taxon>Metazoa</taxon>
        <taxon>Spiralia</taxon>
        <taxon>Gnathifera</taxon>
        <taxon>Rotifera</taxon>
        <taxon>Eurotatoria</taxon>
        <taxon>Bdelloidea</taxon>
        <taxon>Philodinida</taxon>
        <taxon>Philodinidae</taxon>
        <taxon>Rotaria</taxon>
    </lineage>
</organism>
<dbReference type="GO" id="GO:0016020">
    <property type="term" value="C:membrane"/>
    <property type="evidence" value="ECO:0007669"/>
    <property type="project" value="UniProtKB-SubCell"/>
</dbReference>
<feature type="transmembrane region" description="Helical" evidence="5">
    <location>
        <begin position="170"/>
        <end position="189"/>
    </location>
</feature>
<dbReference type="InterPro" id="IPR036259">
    <property type="entry name" value="MFS_trans_sf"/>
</dbReference>
<evidence type="ECO:0008006" key="8">
    <source>
        <dbReference type="Google" id="ProtNLM"/>
    </source>
</evidence>
<accession>A0A814ZYS5</accession>
<reference evidence="6" key="1">
    <citation type="submission" date="2021-02" db="EMBL/GenBank/DDBJ databases">
        <authorList>
            <person name="Nowell W R."/>
        </authorList>
    </citation>
    <scope>NUCLEOTIDE SEQUENCE</scope>
</reference>
<dbReference type="PANTHER" id="PTHR24064">
    <property type="entry name" value="SOLUTE CARRIER FAMILY 22 MEMBER"/>
    <property type="match status" value="1"/>
</dbReference>
<dbReference type="Proteomes" id="UP000663882">
    <property type="component" value="Unassembled WGS sequence"/>
</dbReference>
<keyword evidence="4 5" id="KW-0472">Membrane</keyword>
<evidence type="ECO:0000313" key="7">
    <source>
        <dbReference type="Proteomes" id="UP000663882"/>
    </source>
</evidence>
<evidence type="ECO:0000256" key="5">
    <source>
        <dbReference type="SAM" id="Phobius"/>
    </source>
</evidence>
<comment type="caution">
    <text evidence="6">The sequence shown here is derived from an EMBL/GenBank/DDBJ whole genome shotgun (WGS) entry which is preliminary data.</text>
</comment>
<evidence type="ECO:0000256" key="1">
    <source>
        <dbReference type="ARBA" id="ARBA00004141"/>
    </source>
</evidence>
<evidence type="ECO:0000256" key="4">
    <source>
        <dbReference type="ARBA" id="ARBA00023136"/>
    </source>
</evidence>
<comment type="subcellular location">
    <subcellularLocation>
        <location evidence="1">Membrane</location>
        <topology evidence="1">Multi-pass membrane protein</topology>
    </subcellularLocation>
</comment>
<dbReference type="OrthoDB" id="2261376at2759"/>
<dbReference type="Gene3D" id="1.20.1250.20">
    <property type="entry name" value="MFS general substrate transporter like domains"/>
    <property type="match status" value="1"/>
</dbReference>
<feature type="transmembrane region" description="Helical" evidence="5">
    <location>
        <begin position="109"/>
        <end position="128"/>
    </location>
</feature>
<sequence>MIEFSAGIVSLYYVYGAAEPEHRCRLPSQIWPNDNQFNPINAQHEACLRQYIPMENGRWDQCHIFNLTISNKSLIDCPNGWVFDRSVFLGLTFTEEASLVCHAKAKKSWLSTLMQMAGFALLIIGVLADRFGRKAIITTVSLLLLTICLSMQIVMQWIPISINLKFGLLLTNQFAFGLIFSTVNVAFVLMLELTTSTYRSIAGSIASCCFAFGGVLITLFAYLTRHWQTLLWTVTAFIGLSFPYLYYIPESPLHLYSTKQYSKLETLLRRIAKTNGRTDSE</sequence>
<keyword evidence="3 5" id="KW-1133">Transmembrane helix</keyword>
<dbReference type="InterPro" id="IPR005828">
    <property type="entry name" value="MFS_sugar_transport-like"/>
</dbReference>
<proteinExistence type="predicted"/>
<dbReference type="SUPFAM" id="SSF103473">
    <property type="entry name" value="MFS general substrate transporter"/>
    <property type="match status" value="1"/>
</dbReference>
<feature type="transmembrane region" description="Helical" evidence="5">
    <location>
        <begin position="229"/>
        <end position="247"/>
    </location>
</feature>
<feature type="transmembrane region" description="Helical" evidence="5">
    <location>
        <begin position="201"/>
        <end position="223"/>
    </location>
</feature>
<dbReference type="GO" id="GO:0022857">
    <property type="term" value="F:transmembrane transporter activity"/>
    <property type="evidence" value="ECO:0007669"/>
    <property type="project" value="InterPro"/>
</dbReference>
<protein>
    <recommendedName>
        <fullName evidence="8">Major facilitator superfamily (MFS) profile domain-containing protein</fullName>
    </recommendedName>
</protein>
<evidence type="ECO:0000256" key="2">
    <source>
        <dbReference type="ARBA" id="ARBA00022692"/>
    </source>
</evidence>
<dbReference type="Pfam" id="PF00083">
    <property type="entry name" value="Sugar_tr"/>
    <property type="match status" value="1"/>
</dbReference>
<gene>
    <name evidence="6" type="ORF">RFH988_LOCUS27133</name>
</gene>
<feature type="transmembrane region" description="Helical" evidence="5">
    <location>
        <begin position="135"/>
        <end position="158"/>
    </location>
</feature>
<evidence type="ECO:0000256" key="3">
    <source>
        <dbReference type="ARBA" id="ARBA00022989"/>
    </source>
</evidence>
<evidence type="ECO:0000313" key="6">
    <source>
        <dbReference type="EMBL" id="CAF1250302.1"/>
    </source>
</evidence>
<dbReference type="EMBL" id="CAJNOO010002254">
    <property type="protein sequence ID" value="CAF1250302.1"/>
    <property type="molecule type" value="Genomic_DNA"/>
</dbReference>